<feature type="chain" id="PRO_5003078199" description="Cytochrome c domain-containing protein" evidence="1">
    <location>
        <begin position="24"/>
        <end position="462"/>
    </location>
</feature>
<evidence type="ECO:0000313" key="3">
    <source>
        <dbReference type="Proteomes" id="UP000000939"/>
    </source>
</evidence>
<protein>
    <recommendedName>
        <fullName evidence="4">Cytochrome c domain-containing protein</fullName>
    </recommendedName>
</protein>
<feature type="signal peptide" evidence="1">
    <location>
        <begin position="1"/>
        <end position="23"/>
    </location>
</feature>
<dbReference type="EMBL" id="CP001999">
    <property type="protein sequence ID" value="ADG93256.1"/>
    <property type="molecule type" value="Genomic_DNA"/>
</dbReference>
<evidence type="ECO:0008006" key="4">
    <source>
        <dbReference type="Google" id="ProtNLM"/>
    </source>
</evidence>
<reference evidence="2 3" key="1">
    <citation type="journal article" date="2010" name="Stand. Genomic Sci.">
        <title>Complete genome sequence of Arcobacter nitrofigilis type strain (CI).</title>
        <authorList>
            <person name="Pati A."/>
            <person name="Gronow S."/>
            <person name="Lapidus A."/>
            <person name="Copeland A."/>
            <person name="Glavina Del Rio T."/>
            <person name="Nolan M."/>
            <person name="Lucas S."/>
            <person name="Tice H."/>
            <person name="Cheng J.F."/>
            <person name="Han C."/>
            <person name="Chertkov O."/>
            <person name="Bruce D."/>
            <person name="Tapia R."/>
            <person name="Goodwin L."/>
            <person name="Pitluck S."/>
            <person name="Liolios K."/>
            <person name="Ivanova N."/>
            <person name="Mavromatis K."/>
            <person name="Chen A."/>
            <person name="Palaniappan K."/>
            <person name="Land M."/>
            <person name="Hauser L."/>
            <person name="Chang Y.J."/>
            <person name="Jeffries C.D."/>
            <person name="Detter J.C."/>
            <person name="Rohde M."/>
            <person name="Goker M."/>
            <person name="Bristow J."/>
            <person name="Eisen J.A."/>
            <person name="Markowitz V."/>
            <person name="Hugenholtz P."/>
            <person name="Klenk H.P."/>
            <person name="Kyrpides N.C."/>
        </authorList>
    </citation>
    <scope>NUCLEOTIDE SEQUENCE [LARGE SCALE GENOMIC DNA]</scope>
    <source>
        <strain evidence="3">ATCC 33309 / DSM 7299 / CCUG 15893 / LMG 7604 / NCTC 12251 / CI</strain>
    </source>
</reference>
<accession>D5UZN7</accession>
<dbReference type="AlphaFoldDB" id="D5UZN7"/>
<proteinExistence type="predicted"/>
<dbReference type="KEGG" id="ant:Arnit_1602"/>
<evidence type="ECO:0000256" key="1">
    <source>
        <dbReference type="SAM" id="SignalP"/>
    </source>
</evidence>
<gene>
    <name evidence="2" type="ordered locus">Arnit_1602</name>
</gene>
<evidence type="ECO:0000313" key="2">
    <source>
        <dbReference type="EMBL" id="ADG93256.1"/>
    </source>
</evidence>
<dbReference type="Proteomes" id="UP000000939">
    <property type="component" value="Chromosome"/>
</dbReference>
<dbReference type="RefSeq" id="WP_013135401.1">
    <property type="nucleotide sequence ID" value="NC_014166.1"/>
</dbReference>
<dbReference type="OrthoDB" id="8830878at2"/>
<name>D5UZN7_ARCNC</name>
<dbReference type="eggNOG" id="ENOG502ZA39">
    <property type="taxonomic scope" value="Bacteria"/>
</dbReference>
<dbReference type="HOGENOM" id="CLU_529746_0_0_7"/>
<sequence length="462" mass="52447" precursor="true">MYKKLHLLSKVCILVSLPLILNASNINPFAVNNGEIPTKMQYDGPLWKFKYNYPTTYVNPSMPWRDVLKGKPLSKDNAYNYIMTLKKYISPSIKNLILDPKKWNTSSQKGWYSMLWAGQEVKIKVGDKEENIWDGRDSIYGTYTGQVINKSVYAKSGLKVDIQNHATIYYNEAAAYTLHNVWKNCDEKTKKCIPSISNNEAQFKEGAIVIKAAGVNASPEEWPVLEGAAKWQIFRKPFNDKNAKPKVIDLRVGIFDIIVKDSIASPKTGWVFTTLVYDKDAKGNAWDKMIPLGAMWGNDPAINSEKEPLSPLIETYINPLAPAYSTVTLGYGNRLSGPFDIAVKYNVEIDGKKVKELRSSSCLSCHGTSVYPGDLTFFYPAKDPNQNPWEMYTPGSKEWNEWFQNRNGTTPQSNKKGAIALDYSTFLEAVLMNYASTLDTNKNSNSNMFVKWKKYRQLRQNY</sequence>
<keyword evidence="3" id="KW-1185">Reference proteome</keyword>
<keyword evidence="1" id="KW-0732">Signal</keyword>
<organism evidence="2 3">
    <name type="scientific">Arcobacter nitrofigilis (strain ATCC 33309 / DSM 7299 / CCUG 15893 / LMG 7604 / NCTC 12251 / CI)</name>
    <name type="common">Campylobacter nitrofigilis</name>
    <dbReference type="NCBI Taxonomy" id="572480"/>
    <lineage>
        <taxon>Bacteria</taxon>
        <taxon>Pseudomonadati</taxon>
        <taxon>Campylobacterota</taxon>
        <taxon>Epsilonproteobacteria</taxon>
        <taxon>Campylobacterales</taxon>
        <taxon>Arcobacteraceae</taxon>
        <taxon>Arcobacter</taxon>
    </lineage>
</organism>